<keyword evidence="1" id="KW-1133">Transmembrane helix</keyword>
<evidence type="ECO:0000313" key="3">
    <source>
        <dbReference type="EMBL" id="PIZ46843.1"/>
    </source>
</evidence>
<comment type="caution">
    <text evidence="3">The sequence shown here is derived from an EMBL/GenBank/DDBJ whole genome shotgun (WGS) entry which is preliminary data.</text>
</comment>
<gene>
    <name evidence="3" type="ORF">COY32_02720</name>
</gene>
<feature type="signal peptide" evidence="2">
    <location>
        <begin position="1"/>
        <end position="24"/>
    </location>
</feature>
<evidence type="ECO:0000256" key="2">
    <source>
        <dbReference type="SAM" id="SignalP"/>
    </source>
</evidence>
<dbReference type="NCBIfam" id="NF033208">
    <property type="entry name" value="choice_anch_E"/>
    <property type="match status" value="1"/>
</dbReference>
<name>A0A2M7TJS1_UNCKA</name>
<sequence length="409" mass="43274">MKNILLFLFCVGILYSFTLQSVTAATHEITHSCSIANSRLDWRIEAATSTDTVKNCILEKFSMPIESLSSATLSIQAHTDTVQKMENKDVSPHTMTSQVIVDVTVQNEARNSTLLTVSIPAAQSTFTATAHDGAVDYSGTSGKTFDPIQASKNTSILYNTATDLAQFVGAGNISLPVSAIATWSCSGSGNAECGVDTYANASLSITYMYTTPDPDLIVNSCNEETITDSSTITIQSANQGEGDVTNPITIRGTLPTCATYQGVDSPLWKCTVSNQNELSCVFNGTVPSQASVPTLTLNVDKTNCSSDSTFPIYVETIGDIISLNNSITCKVANTNIATPTPTIGVTSTPSTPIEKDQKEGDILSDTAQSTNVLGSLAQTGITIILPLLSGVAIVGTTLFLFKRKNKKIG</sequence>
<keyword evidence="1" id="KW-0472">Membrane</keyword>
<evidence type="ECO:0000313" key="4">
    <source>
        <dbReference type="Proteomes" id="UP000228920"/>
    </source>
</evidence>
<evidence type="ECO:0000256" key="1">
    <source>
        <dbReference type="SAM" id="Phobius"/>
    </source>
</evidence>
<dbReference type="AlphaFoldDB" id="A0A2M7TJS1"/>
<feature type="transmembrane region" description="Helical" evidence="1">
    <location>
        <begin position="380"/>
        <end position="401"/>
    </location>
</feature>
<proteinExistence type="predicted"/>
<accession>A0A2M7TJS1</accession>
<keyword evidence="1" id="KW-0812">Transmembrane</keyword>
<organism evidence="3 4">
    <name type="scientific">candidate division WWE3 bacterium CG_4_10_14_0_2_um_filter_41_14</name>
    <dbReference type="NCBI Taxonomy" id="1975072"/>
    <lineage>
        <taxon>Bacteria</taxon>
        <taxon>Katanobacteria</taxon>
    </lineage>
</organism>
<protein>
    <recommendedName>
        <fullName evidence="5">Ig-like domain-containing protein</fullName>
    </recommendedName>
</protein>
<dbReference type="Proteomes" id="UP000228920">
    <property type="component" value="Unassembled WGS sequence"/>
</dbReference>
<dbReference type="NCBIfam" id="TIGR01167">
    <property type="entry name" value="LPXTG_anchor"/>
    <property type="match status" value="1"/>
</dbReference>
<dbReference type="EMBL" id="PFNL01000077">
    <property type="protein sequence ID" value="PIZ46843.1"/>
    <property type="molecule type" value="Genomic_DNA"/>
</dbReference>
<keyword evidence="2" id="KW-0732">Signal</keyword>
<reference evidence="4" key="1">
    <citation type="submission" date="2017-09" db="EMBL/GenBank/DDBJ databases">
        <title>Depth-based differentiation of microbial function through sediment-hosted aquifers and enrichment of novel symbionts in the deep terrestrial subsurface.</title>
        <authorList>
            <person name="Probst A.J."/>
            <person name="Ladd B."/>
            <person name="Jarett J.K."/>
            <person name="Geller-Mcgrath D.E."/>
            <person name="Sieber C.M.K."/>
            <person name="Emerson J.B."/>
            <person name="Anantharaman K."/>
            <person name="Thomas B.C."/>
            <person name="Malmstrom R."/>
            <person name="Stieglmeier M."/>
            <person name="Klingl A."/>
            <person name="Woyke T."/>
            <person name="Ryan C.M."/>
            <person name="Banfield J.F."/>
        </authorList>
    </citation>
    <scope>NUCLEOTIDE SEQUENCE [LARGE SCALE GENOMIC DNA]</scope>
</reference>
<feature type="chain" id="PRO_5014786076" description="Ig-like domain-containing protein" evidence="2">
    <location>
        <begin position="25"/>
        <end position="409"/>
    </location>
</feature>
<evidence type="ECO:0008006" key="5">
    <source>
        <dbReference type="Google" id="ProtNLM"/>
    </source>
</evidence>